<keyword evidence="13" id="KW-1185">Reference proteome</keyword>
<evidence type="ECO:0000256" key="3">
    <source>
        <dbReference type="ARBA" id="ARBA00022692"/>
    </source>
</evidence>
<evidence type="ECO:0000313" key="13">
    <source>
        <dbReference type="Proteomes" id="UP000192578"/>
    </source>
</evidence>
<evidence type="ECO:0000256" key="4">
    <source>
        <dbReference type="ARBA" id="ARBA00022989"/>
    </source>
</evidence>
<dbReference type="PANTHER" id="PTHR24249:SF372">
    <property type="entry name" value="G-PROTEIN COUPLED RECEPTORS FAMILY 1 PROFILE DOMAIN-CONTAINING PROTEIN"/>
    <property type="match status" value="1"/>
</dbReference>
<reference evidence="13" key="1">
    <citation type="submission" date="2017-01" db="EMBL/GenBank/DDBJ databases">
        <title>Comparative genomics of anhydrobiosis in the tardigrade Hypsibius dujardini.</title>
        <authorList>
            <person name="Yoshida Y."/>
            <person name="Koutsovoulos G."/>
            <person name="Laetsch D."/>
            <person name="Stevens L."/>
            <person name="Kumar S."/>
            <person name="Horikawa D."/>
            <person name="Ishino K."/>
            <person name="Komine S."/>
            <person name="Tomita M."/>
            <person name="Blaxter M."/>
            <person name="Arakawa K."/>
        </authorList>
    </citation>
    <scope>NUCLEOTIDE SEQUENCE [LARGE SCALE GENOMIC DNA]</scope>
    <source>
        <strain evidence="13">Z151</strain>
    </source>
</reference>
<evidence type="ECO:0000256" key="10">
    <source>
        <dbReference type="SAM" id="Phobius"/>
    </source>
</evidence>
<gene>
    <name evidence="12" type="ORF">BV898_09608</name>
</gene>
<keyword evidence="6 10" id="KW-0472">Membrane</keyword>
<name>A0A1W0WM61_HYPEX</name>
<feature type="compositionally biased region" description="Polar residues" evidence="9">
    <location>
        <begin position="253"/>
        <end position="264"/>
    </location>
</feature>
<keyword evidence="4 10" id="KW-1133">Transmembrane helix</keyword>
<dbReference type="InterPro" id="IPR000276">
    <property type="entry name" value="GPCR_Rhodpsn"/>
</dbReference>
<feature type="transmembrane region" description="Helical" evidence="10">
    <location>
        <begin position="166"/>
        <end position="187"/>
    </location>
</feature>
<dbReference type="PANTHER" id="PTHR24249">
    <property type="entry name" value="HISTAMINE RECEPTOR-RELATED G-PROTEIN COUPLED RECEPTOR"/>
    <property type="match status" value="1"/>
</dbReference>
<dbReference type="EMBL" id="MTYJ01000076">
    <property type="protein sequence ID" value="OQV16300.1"/>
    <property type="molecule type" value="Genomic_DNA"/>
</dbReference>
<evidence type="ECO:0000259" key="11">
    <source>
        <dbReference type="PROSITE" id="PS50262"/>
    </source>
</evidence>
<organism evidence="12 13">
    <name type="scientific">Hypsibius exemplaris</name>
    <name type="common">Freshwater tardigrade</name>
    <dbReference type="NCBI Taxonomy" id="2072580"/>
    <lineage>
        <taxon>Eukaryota</taxon>
        <taxon>Metazoa</taxon>
        <taxon>Ecdysozoa</taxon>
        <taxon>Tardigrada</taxon>
        <taxon>Eutardigrada</taxon>
        <taxon>Parachela</taxon>
        <taxon>Hypsibioidea</taxon>
        <taxon>Hypsibiidae</taxon>
        <taxon>Hypsibius</taxon>
    </lineage>
</organism>
<comment type="caution">
    <text evidence="12">The sequence shown here is derived from an EMBL/GenBank/DDBJ whole genome shotgun (WGS) entry which is preliminary data.</text>
</comment>
<feature type="transmembrane region" description="Helical" evidence="10">
    <location>
        <begin position="84"/>
        <end position="108"/>
    </location>
</feature>
<dbReference type="AlphaFoldDB" id="A0A1W0WM61"/>
<dbReference type="GO" id="GO:0004930">
    <property type="term" value="F:G protein-coupled receptor activity"/>
    <property type="evidence" value="ECO:0007669"/>
    <property type="project" value="UniProtKB-KW"/>
</dbReference>
<protein>
    <recommendedName>
        <fullName evidence="11">G-protein coupled receptors family 1 profile domain-containing protein</fullName>
    </recommendedName>
</protein>
<dbReference type="InterPro" id="IPR017452">
    <property type="entry name" value="GPCR_Rhodpsn_7TM"/>
</dbReference>
<evidence type="ECO:0000256" key="8">
    <source>
        <dbReference type="ARBA" id="ARBA00023224"/>
    </source>
</evidence>
<dbReference type="Pfam" id="PF00001">
    <property type="entry name" value="7tm_1"/>
    <property type="match status" value="1"/>
</dbReference>
<feature type="domain" description="G-protein coupled receptors family 1 profile" evidence="11">
    <location>
        <begin position="64"/>
        <end position="343"/>
    </location>
</feature>
<feature type="transmembrane region" description="Helical" evidence="10">
    <location>
        <begin position="215"/>
        <end position="234"/>
    </location>
</feature>
<feature type="transmembrane region" description="Helical" evidence="10">
    <location>
        <begin position="326"/>
        <end position="346"/>
    </location>
</feature>
<keyword evidence="7" id="KW-0675">Receptor</keyword>
<feature type="region of interest" description="Disordered" evidence="9">
    <location>
        <begin position="253"/>
        <end position="283"/>
    </location>
</feature>
<dbReference type="GO" id="GO:0005886">
    <property type="term" value="C:plasma membrane"/>
    <property type="evidence" value="ECO:0007669"/>
    <property type="project" value="UniProtKB-SubCell"/>
</dbReference>
<evidence type="ECO:0000256" key="9">
    <source>
        <dbReference type="SAM" id="MobiDB-lite"/>
    </source>
</evidence>
<evidence type="ECO:0000256" key="5">
    <source>
        <dbReference type="ARBA" id="ARBA00023040"/>
    </source>
</evidence>
<evidence type="ECO:0000256" key="1">
    <source>
        <dbReference type="ARBA" id="ARBA00004651"/>
    </source>
</evidence>
<sequence length="390" mass="43057">METTFNGSFPYDRNTTPSFNVRPSDYFCLVRLNSTNQPRPPPETPVIAAWIYLTGGFCIVGVSTNLLLLAVLSSSANLRRSVGGLIAHLSFNYFLLSSIIVPVSITLVQTAASGLQPEHCQLCRAYLLFYYFFNVLSNWIEGLLAANRLVAVLLPTYYHLVRPRRIQLMSLGLCYTFVVAVSVLVALDLDSLATIKMSQQGQCNIVAHSQSVRVLLAWNLYCPQILSTLGMVALSRKFLLCHRRSARVAATQQLQSTHELSPNSGTAARGGTGPGGPALPAPSERRKQMTRMLAFSFFLNFTCQMPLFILIQGFPHVNASYPNVLMFLRFLAVVQYALTPVAFLIMNKDYQEGLIMIWHAVGRLAGWIAEACSGGARSQSKRSLYASGED</sequence>
<keyword evidence="8" id="KW-0807">Transducer</keyword>
<keyword evidence="2" id="KW-1003">Cell membrane</keyword>
<comment type="subcellular location">
    <subcellularLocation>
        <location evidence="1">Cell membrane</location>
        <topology evidence="1">Multi-pass membrane protein</topology>
    </subcellularLocation>
</comment>
<dbReference type="InterPro" id="IPR050569">
    <property type="entry name" value="TAAR"/>
</dbReference>
<evidence type="ECO:0000256" key="7">
    <source>
        <dbReference type="ARBA" id="ARBA00023170"/>
    </source>
</evidence>
<feature type="transmembrane region" description="Helical" evidence="10">
    <location>
        <begin position="293"/>
        <end position="314"/>
    </location>
</feature>
<accession>A0A1W0WM61</accession>
<keyword evidence="5" id="KW-0297">G-protein coupled receptor</keyword>
<evidence type="ECO:0000256" key="6">
    <source>
        <dbReference type="ARBA" id="ARBA00023136"/>
    </source>
</evidence>
<evidence type="ECO:0000256" key="2">
    <source>
        <dbReference type="ARBA" id="ARBA00022475"/>
    </source>
</evidence>
<dbReference type="PROSITE" id="PS50262">
    <property type="entry name" value="G_PROTEIN_RECEP_F1_2"/>
    <property type="match status" value="1"/>
</dbReference>
<keyword evidence="3 10" id="KW-0812">Transmembrane</keyword>
<dbReference type="Gene3D" id="1.20.1070.10">
    <property type="entry name" value="Rhodopsin 7-helix transmembrane proteins"/>
    <property type="match status" value="1"/>
</dbReference>
<dbReference type="Proteomes" id="UP000192578">
    <property type="component" value="Unassembled WGS sequence"/>
</dbReference>
<feature type="transmembrane region" description="Helical" evidence="10">
    <location>
        <begin position="47"/>
        <end position="72"/>
    </location>
</feature>
<evidence type="ECO:0000313" key="12">
    <source>
        <dbReference type="EMBL" id="OQV16300.1"/>
    </source>
</evidence>
<dbReference type="SUPFAM" id="SSF81321">
    <property type="entry name" value="Family A G protein-coupled receptor-like"/>
    <property type="match status" value="1"/>
</dbReference>
<proteinExistence type="predicted"/>
<feature type="transmembrane region" description="Helical" evidence="10">
    <location>
        <begin position="128"/>
        <end position="154"/>
    </location>
</feature>